<dbReference type="GO" id="GO:0004030">
    <property type="term" value="F:aldehyde dehydrogenase [NAD(P)+] activity"/>
    <property type="evidence" value="ECO:0007669"/>
    <property type="project" value="UniProtKB-ARBA"/>
</dbReference>
<dbReference type="CDD" id="cd07112">
    <property type="entry name" value="ALDH_GABALDH-PuuC"/>
    <property type="match status" value="1"/>
</dbReference>
<comment type="caution">
    <text evidence="6">The sequence shown here is derived from an EMBL/GenBank/DDBJ whole genome shotgun (WGS) entry which is preliminary data.</text>
</comment>
<evidence type="ECO:0000256" key="3">
    <source>
        <dbReference type="PROSITE-ProRule" id="PRU10007"/>
    </source>
</evidence>
<dbReference type="InterPro" id="IPR016160">
    <property type="entry name" value="Ald_DH_CS_CYS"/>
</dbReference>
<dbReference type="SUPFAM" id="SSF53720">
    <property type="entry name" value="ALDH-like"/>
    <property type="match status" value="1"/>
</dbReference>
<evidence type="ECO:0000256" key="2">
    <source>
        <dbReference type="ARBA" id="ARBA00023002"/>
    </source>
</evidence>
<accession>A0A6G4QYA2</accession>
<dbReference type="InterPro" id="IPR015590">
    <property type="entry name" value="Aldehyde_DH_dom"/>
</dbReference>
<dbReference type="Pfam" id="PF00171">
    <property type="entry name" value="Aldedh"/>
    <property type="match status" value="1"/>
</dbReference>
<keyword evidence="2 4" id="KW-0560">Oxidoreductase</keyword>
<dbReference type="FunFam" id="3.40.605.10:FF:000001">
    <property type="entry name" value="Aldehyde dehydrogenase 1"/>
    <property type="match status" value="1"/>
</dbReference>
<feature type="active site" evidence="3">
    <location>
        <position position="269"/>
    </location>
</feature>
<evidence type="ECO:0000259" key="5">
    <source>
        <dbReference type="Pfam" id="PF00171"/>
    </source>
</evidence>
<dbReference type="PANTHER" id="PTHR11699">
    <property type="entry name" value="ALDEHYDE DEHYDROGENASE-RELATED"/>
    <property type="match status" value="1"/>
</dbReference>
<dbReference type="Gene3D" id="3.40.309.10">
    <property type="entry name" value="Aldehyde Dehydrogenase, Chain A, domain 2"/>
    <property type="match status" value="1"/>
</dbReference>
<dbReference type="AlphaFoldDB" id="A0A6G4QYA2"/>
<sequence>MRSDVSVPAAISEQLNRLALPGRAVIDGALVGAVSGGTFDNIGPRDGAVLNQVAACDVADVEHAVAAARAAFEDGRWRDLHPRQKKKVLFRLAELMERDAEELALLESLDVGKPIRDARAVDIPLAINTTRWYAEALDKVYGEVGASPADRLSFATHEPLGVIGAIVPWNFPLHMAMWKVAPALAMGNSVVLKPAEQSPLTALKLGELALEAGLPPGVLNVVPGFGAIAGQALARSMDVDMIAFTGSGPTGRRLMEYAAQSNLKRVSLELGGKSPQIVFADCPDLDAAAEAAAWGVFYNQGEVCTAASRLLVEAQVKDEFLEKVVAVAKTIQVGDPLDPQTGFGAMVSERQMKTALSYIDKAREEGGAPVLGGSQVRIETGGFYVEPTIFDGVRPSHRLAREEVFGPVLGVMSFTGEEEAFALANDTVYGLAAGLWTSDINRGLKGARKLKAGLVWVNGWDACDITMPFGGFKQSGFGRDRSLHALHKYADLKSVSVTLR</sequence>
<dbReference type="InterPro" id="IPR016163">
    <property type="entry name" value="Ald_DH_C"/>
</dbReference>
<evidence type="ECO:0000313" key="6">
    <source>
        <dbReference type="EMBL" id="NGM50626.1"/>
    </source>
</evidence>
<feature type="domain" description="Aldehyde dehydrogenase" evidence="5">
    <location>
        <begin position="37"/>
        <end position="495"/>
    </location>
</feature>
<dbReference type="EMBL" id="JAAKGT010000005">
    <property type="protein sequence ID" value="NGM50626.1"/>
    <property type="molecule type" value="Genomic_DNA"/>
</dbReference>
<comment type="similarity">
    <text evidence="1 4">Belongs to the aldehyde dehydrogenase family.</text>
</comment>
<evidence type="ECO:0000256" key="1">
    <source>
        <dbReference type="ARBA" id="ARBA00009986"/>
    </source>
</evidence>
<dbReference type="InterPro" id="IPR029510">
    <property type="entry name" value="Ald_DH_CS_GLU"/>
</dbReference>
<gene>
    <name evidence="6" type="ORF">G5B46_13495</name>
</gene>
<dbReference type="InterPro" id="IPR016162">
    <property type="entry name" value="Ald_DH_N"/>
</dbReference>
<dbReference type="FunFam" id="3.40.309.10:FF:000012">
    <property type="entry name" value="Betaine aldehyde dehydrogenase"/>
    <property type="match status" value="1"/>
</dbReference>
<dbReference type="Gene3D" id="3.40.605.10">
    <property type="entry name" value="Aldehyde Dehydrogenase, Chain A, domain 1"/>
    <property type="match status" value="1"/>
</dbReference>
<reference evidence="6" key="1">
    <citation type="submission" date="2020-02" db="EMBL/GenBank/DDBJ databases">
        <authorList>
            <person name="Gao J."/>
            <person name="Sun J."/>
        </authorList>
    </citation>
    <scope>NUCLEOTIDE SEQUENCE</scope>
    <source>
        <strain evidence="6">602-2</strain>
    </source>
</reference>
<organism evidence="6">
    <name type="scientific">Caulobacter sp. 602-2</name>
    <dbReference type="NCBI Taxonomy" id="2710887"/>
    <lineage>
        <taxon>Bacteria</taxon>
        <taxon>Pseudomonadati</taxon>
        <taxon>Pseudomonadota</taxon>
        <taxon>Alphaproteobacteria</taxon>
        <taxon>Caulobacterales</taxon>
        <taxon>Caulobacteraceae</taxon>
        <taxon>Caulobacter</taxon>
    </lineage>
</organism>
<name>A0A6G4QYA2_9CAUL</name>
<dbReference type="PROSITE" id="PS00070">
    <property type="entry name" value="ALDEHYDE_DEHYDR_CYS"/>
    <property type="match status" value="1"/>
</dbReference>
<evidence type="ECO:0000256" key="4">
    <source>
        <dbReference type="RuleBase" id="RU003345"/>
    </source>
</evidence>
<proteinExistence type="inferred from homology"/>
<dbReference type="PROSITE" id="PS00687">
    <property type="entry name" value="ALDEHYDE_DEHYDR_GLU"/>
    <property type="match status" value="1"/>
</dbReference>
<protein>
    <submittedName>
        <fullName evidence="6">Aldehyde dehydrogenase</fullName>
    </submittedName>
</protein>
<dbReference type="InterPro" id="IPR016161">
    <property type="entry name" value="Ald_DH/histidinol_DH"/>
</dbReference>